<dbReference type="GO" id="GO:0022857">
    <property type="term" value="F:transmembrane transporter activity"/>
    <property type="evidence" value="ECO:0007669"/>
    <property type="project" value="InterPro"/>
</dbReference>
<feature type="domain" description="ABC-type glycine betaine transport system substrate-binding" evidence="1">
    <location>
        <begin position="40"/>
        <end position="307"/>
    </location>
</feature>
<dbReference type="InterPro" id="IPR007210">
    <property type="entry name" value="ABC_Gly_betaine_transp_sub-bd"/>
</dbReference>
<name>A0A3M5ZPE9_PSESS</name>
<dbReference type="FunFam" id="3.40.190.120:FF:000003">
    <property type="entry name" value="Glycine betaine/L-proline ABC transporter, periplasmic substrate-binding protein"/>
    <property type="match status" value="1"/>
</dbReference>
<proteinExistence type="predicted"/>
<organism evidence="2 3">
    <name type="scientific">Pseudomonas savastanoi</name>
    <name type="common">Pseudomonas syringae pv. savastanoi</name>
    <dbReference type="NCBI Taxonomy" id="29438"/>
    <lineage>
        <taxon>Bacteria</taxon>
        <taxon>Pseudomonadati</taxon>
        <taxon>Pseudomonadota</taxon>
        <taxon>Gammaproteobacteria</taxon>
        <taxon>Pseudomonadales</taxon>
        <taxon>Pseudomonadaceae</taxon>
        <taxon>Pseudomonas</taxon>
    </lineage>
</organism>
<dbReference type="Gene3D" id="3.40.190.120">
    <property type="entry name" value="Osmoprotection protein (prox), domain 2"/>
    <property type="match status" value="1"/>
</dbReference>
<evidence type="ECO:0000313" key="3">
    <source>
        <dbReference type="Proteomes" id="UP000270795"/>
    </source>
</evidence>
<dbReference type="EMBL" id="RBUM01000483">
    <property type="protein sequence ID" value="RMV08980.1"/>
    <property type="molecule type" value="Genomic_DNA"/>
</dbReference>
<gene>
    <name evidence="2" type="ORF">ALP17_02827</name>
</gene>
<evidence type="ECO:0000259" key="1">
    <source>
        <dbReference type="Pfam" id="PF04069"/>
    </source>
</evidence>
<comment type="caution">
    <text evidence="2">The sequence shown here is derived from an EMBL/GenBank/DDBJ whole genome shotgun (WGS) entry which is preliminary data.</text>
</comment>
<dbReference type="Gene3D" id="3.40.190.10">
    <property type="entry name" value="Periplasmic binding protein-like II"/>
    <property type="match status" value="1"/>
</dbReference>
<dbReference type="GO" id="GO:0043190">
    <property type="term" value="C:ATP-binding cassette (ABC) transporter complex"/>
    <property type="evidence" value="ECO:0007669"/>
    <property type="project" value="InterPro"/>
</dbReference>
<protein>
    <submittedName>
        <fullName evidence="2">Periplasmic glycine betaine/choline-binding lipoprotein of an ABC-type transport system</fullName>
    </submittedName>
</protein>
<evidence type="ECO:0000313" key="2">
    <source>
        <dbReference type="EMBL" id="RMV08980.1"/>
    </source>
</evidence>
<keyword evidence="2" id="KW-0449">Lipoprotein</keyword>
<dbReference type="Pfam" id="PF04069">
    <property type="entry name" value="OpuAC"/>
    <property type="match status" value="1"/>
</dbReference>
<dbReference type="SUPFAM" id="SSF53850">
    <property type="entry name" value="Periplasmic binding protein-like II"/>
    <property type="match status" value="1"/>
</dbReference>
<dbReference type="Proteomes" id="UP000270795">
    <property type="component" value="Unassembled WGS sequence"/>
</dbReference>
<reference evidence="2 3" key="1">
    <citation type="submission" date="2018-08" db="EMBL/GenBank/DDBJ databases">
        <title>Recombination of ecologically and evolutionarily significant loci maintains genetic cohesion in the Pseudomonas syringae species complex.</title>
        <authorList>
            <person name="Dillon M."/>
            <person name="Thakur S."/>
            <person name="Almeida R.N.D."/>
            <person name="Weir B.S."/>
            <person name="Guttman D.S."/>
        </authorList>
    </citation>
    <scope>NUCLEOTIDE SEQUENCE [LARGE SCALE GENOMIC DNA]</scope>
    <source>
        <strain evidence="2 3">ICMP 11899</strain>
    </source>
</reference>
<dbReference type="CDD" id="cd13611">
    <property type="entry name" value="PBP2_YehZ"/>
    <property type="match status" value="1"/>
</dbReference>
<dbReference type="AlphaFoldDB" id="A0A3M5ZPE9"/>
<sequence>MAGTRSGSLSEGIIMKRICLFLGFSLLFPAFAQAAEKPLLRVGARVFTEQTILSELTAQYLRTKGYDVQVTGGLGSSLARSAQESAQLDLIWEYTGVSLVNYNHVDEKLDSEQTYARVKELDAKKGLVWLFPSKFSNTYALALPQKIADKYPQVNTMTDLTKVLKDEAKEGHLVALDTEFANRSDGLLGMVKHYDMNLGRENTRQMDAGLVYTALRNGQVFAGLVYTTDGRLNAFKLKVLEDDKRYFPDYTAAPVIRQDYLDKHPDIAPLLKPLADLLDTQTMIDLNARIDVGHESPSKVAADFLRQHPLN</sequence>
<accession>A0A3M5ZPE9</accession>